<proteinExistence type="predicted"/>
<dbReference type="Pfam" id="PF00593">
    <property type="entry name" value="TonB_dep_Rec_b-barrel"/>
    <property type="match status" value="1"/>
</dbReference>
<comment type="subcellular location">
    <subcellularLocation>
        <location evidence="1">Cell outer membrane</location>
        <topology evidence="1">Multi-pass membrane protein</topology>
    </subcellularLocation>
</comment>
<organism evidence="11">
    <name type="scientific">Acidicaldus sp</name>
    <dbReference type="NCBI Taxonomy" id="1872105"/>
    <lineage>
        <taxon>Bacteria</taxon>
        <taxon>Pseudomonadati</taxon>
        <taxon>Pseudomonadota</taxon>
        <taxon>Alphaproteobacteria</taxon>
        <taxon>Acetobacterales</taxon>
        <taxon>Acetobacteraceae</taxon>
        <taxon>Acidicaldus</taxon>
    </lineage>
</organism>
<feature type="domain" description="TonB-dependent receptor-like beta-barrel" evidence="10">
    <location>
        <begin position="220"/>
        <end position="642"/>
    </location>
</feature>
<evidence type="ECO:0000313" key="11">
    <source>
        <dbReference type="EMBL" id="HGC42461.1"/>
    </source>
</evidence>
<evidence type="ECO:0000256" key="1">
    <source>
        <dbReference type="ARBA" id="ARBA00004571"/>
    </source>
</evidence>
<protein>
    <submittedName>
        <fullName evidence="11">TonB-dependent receptor</fullName>
    </submittedName>
</protein>
<sequence length="685" mass="74996">MAPGAQVTGYGNSGATKYNVSLDGLANGWGGFGGQTANNNLMMTFDGIPMNNVATGLWASASIPQIGMIQNIGVTYGPGDAESRWYDSTGGTIEFTPIQPTQKAGADIYETYGSYNQENLNFDIRTGNLGGWSTVIAGGLNEGNDFRISPNGFDSPSEDYAIYLKTIKNFSDGDVSFGAYMAQAGGYRPNVIPFEPTPGIGINGLGTSPLYNEKVNFFAALDPQIWAKFDQNQFATVYGKQNIHLDDYNTLHNVSWYSDEQRIHNDFNNFTPNYNQLNEYNNPDNWTLGDKLWMTTTLPYNTFDYGGYYIHAYYQTENSFWSPEAPYFGSEFAPNGHYRNGLFYSDDMALFLQDEIKPFSALRITPSIRVINDSIQYANGAGQYGAFPDATGTDQGQFGSQHANYVGVEPGISTNLDVTKWLALYGSYEKAYQTPAVGGGGGYFQAIPVTQNSTQLELAEDYQAGFKINVNQPDYYLKNFLFGANWFDLQLSNQVVNATFANGNESTAFGSSDYQGVNFYADDTLFSTVHAFLNGSVLKAIYTNYVNVGASQDFNGYHVPYVPDATLNLGVDYTYLLGNVALKPSVWWQYTGAQYYFNNATVAPSTSTFSGYQTFNASIDAKIPFSVEGFGKTLDVSLTALNIANSKMNIYAYESAGGYFGNGAATMLGYPGAPMTLYGQVGISF</sequence>
<dbReference type="SUPFAM" id="SSF56935">
    <property type="entry name" value="Porins"/>
    <property type="match status" value="1"/>
</dbReference>
<keyword evidence="5" id="KW-0732">Signal</keyword>
<keyword evidence="4" id="KW-0812">Transmembrane</keyword>
<dbReference type="GO" id="GO:0044718">
    <property type="term" value="P:siderophore transmembrane transport"/>
    <property type="evidence" value="ECO:0007669"/>
    <property type="project" value="TreeGrafter"/>
</dbReference>
<dbReference type="InterPro" id="IPR000531">
    <property type="entry name" value="Beta-barrel_TonB"/>
</dbReference>
<evidence type="ECO:0000256" key="4">
    <source>
        <dbReference type="ARBA" id="ARBA00022692"/>
    </source>
</evidence>
<evidence type="ECO:0000256" key="3">
    <source>
        <dbReference type="ARBA" id="ARBA00022452"/>
    </source>
</evidence>
<evidence type="ECO:0000256" key="2">
    <source>
        <dbReference type="ARBA" id="ARBA00022448"/>
    </source>
</evidence>
<keyword evidence="7" id="KW-0472">Membrane</keyword>
<keyword evidence="9" id="KW-0998">Cell outer membrane</keyword>
<keyword evidence="8 11" id="KW-0675">Receptor</keyword>
<dbReference type="AlphaFoldDB" id="A0A8J4M593"/>
<comment type="caution">
    <text evidence="11">The sequence shown here is derived from an EMBL/GenBank/DDBJ whole genome shotgun (WGS) entry which is preliminary data.</text>
</comment>
<evidence type="ECO:0000256" key="5">
    <source>
        <dbReference type="ARBA" id="ARBA00022729"/>
    </source>
</evidence>
<name>A0A8J4M593_9PROT</name>
<dbReference type="InterPro" id="IPR036942">
    <property type="entry name" value="Beta-barrel_TonB_sf"/>
</dbReference>
<keyword evidence="2" id="KW-0813">Transport</keyword>
<gene>
    <name evidence="11" type="ORF">ENY07_04440</name>
</gene>
<evidence type="ECO:0000256" key="7">
    <source>
        <dbReference type="ARBA" id="ARBA00023136"/>
    </source>
</evidence>
<accession>A0A8J4M593</accession>
<dbReference type="EMBL" id="DTQM01000086">
    <property type="protein sequence ID" value="HGC42461.1"/>
    <property type="molecule type" value="Genomic_DNA"/>
</dbReference>
<dbReference type="InterPro" id="IPR039426">
    <property type="entry name" value="TonB-dep_rcpt-like"/>
</dbReference>
<dbReference type="PANTHER" id="PTHR30069:SF29">
    <property type="entry name" value="HEMOGLOBIN AND HEMOGLOBIN-HAPTOGLOBIN-BINDING PROTEIN 1-RELATED"/>
    <property type="match status" value="1"/>
</dbReference>
<keyword evidence="6" id="KW-0798">TonB box</keyword>
<evidence type="ECO:0000256" key="6">
    <source>
        <dbReference type="ARBA" id="ARBA00023077"/>
    </source>
</evidence>
<evidence type="ECO:0000259" key="10">
    <source>
        <dbReference type="Pfam" id="PF00593"/>
    </source>
</evidence>
<dbReference type="GO" id="GO:0015344">
    <property type="term" value="F:siderophore uptake transmembrane transporter activity"/>
    <property type="evidence" value="ECO:0007669"/>
    <property type="project" value="TreeGrafter"/>
</dbReference>
<dbReference type="GO" id="GO:0009279">
    <property type="term" value="C:cell outer membrane"/>
    <property type="evidence" value="ECO:0007669"/>
    <property type="project" value="UniProtKB-SubCell"/>
</dbReference>
<dbReference type="PANTHER" id="PTHR30069">
    <property type="entry name" value="TONB-DEPENDENT OUTER MEMBRANE RECEPTOR"/>
    <property type="match status" value="1"/>
</dbReference>
<reference evidence="11" key="1">
    <citation type="journal article" date="2020" name="mSystems">
        <title>Genome- and Community-Level Interaction Insights into Carbon Utilization and Element Cycling Functions of Hydrothermarchaeota in Hydrothermal Sediment.</title>
        <authorList>
            <person name="Zhou Z."/>
            <person name="Liu Y."/>
            <person name="Xu W."/>
            <person name="Pan J."/>
            <person name="Luo Z.H."/>
            <person name="Li M."/>
        </authorList>
    </citation>
    <scope>NUCLEOTIDE SEQUENCE</scope>
    <source>
        <strain evidence="11">SpSt-997</strain>
    </source>
</reference>
<evidence type="ECO:0000256" key="9">
    <source>
        <dbReference type="ARBA" id="ARBA00023237"/>
    </source>
</evidence>
<evidence type="ECO:0000256" key="8">
    <source>
        <dbReference type="ARBA" id="ARBA00023170"/>
    </source>
</evidence>
<keyword evidence="3" id="KW-1134">Transmembrane beta strand</keyword>
<dbReference type="Gene3D" id="2.40.170.20">
    <property type="entry name" value="TonB-dependent receptor, beta-barrel domain"/>
    <property type="match status" value="1"/>
</dbReference>